<feature type="transmembrane region" description="Helical" evidence="1">
    <location>
        <begin position="273"/>
        <end position="297"/>
    </location>
</feature>
<feature type="transmembrane region" description="Helical" evidence="1">
    <location>
        <begin position="408"/>
        <end position="435"/>
    </location>
</feature>
<gene>
    <name evidence="2" type="ORF">CCMP2556_LOCUS48453</name>
</gene>
<reference evidence="2 3" key="1">
    <citation type="submission" date="2024-02" db="EMBL/GenBank/DDBJ databases">
        <authorList>
            <person name="Chen Y."/>
            <person name="Shah S."/>
            <person name="Dougan E. K."/>
            <person name="Thang M."/>
            <person name="Chan C."/>
        </authorList>
    </citation>
    <scope>NUCLEOTIDE SEQUENCE [LARGE SCALE GENOMIC DNA]</scope>
</reference>
<protein>
    <submittedName>
        <fullName evidence="2">Uncharacterized protein</fullName>
    </submittedName>
</protein>
<keyword evidence="3" id="KW-1185">Reference proteome</keyword>
<sequence length="504" mass="56582">MVVEEAMVIGQQSISSWSGEASYDLEDDLHSKVANYVAKMDVEPEALRVTFAYKALQGCAQALRLPASSVYLHRESFRSEKVSCFWSHSWHGGPWMKILSLMTRYNGLPAVLLGFFTAVLATGLFSYGFLPGISGFPSDPGLKWSAWSLGSGFAVALITFFLWRPQQLVFLDGICVNQHDHQQKAASIFSLAGILKRSDQMLVLWDSTWSDRLWCVFELSAFLKSKQASERVLVISPTFLGPCSIILFISVFIMMLPVIIVPMLGLYSASGQSVFLIPTCSAVLFIFVTGYFVVVALRRYFRSVETLKEKLRNINFDNTRCACCDQGHLCEGAPMLCDRRIVKKCVSIWFGSPEAFEDYVRSEVFQALVQELQENVFTRTWNLSVSIPILWAFLDFGASWALGEREEAAIGAWIEGIVLWFWCAPIFIDYCTFFARKYCKCGTSKFREVLQNLKVLLIGSVFFAVILTSYILLTAGGLRATGVFAGVWSTLGLCHVLYDAFKAW</sequence>
<proteinExistence type="predicted"/>
<feature type="transmembrane region" description="Helical" evidence="1">
    <location>
        <begin position="381"/>
        <end position="402"/>
    </location>
</feature>
<keyword evidence="1" id="KW-1133">Transmembrane helix</keyword>
<keyword evidence="1" id="KW-0812">Transmembrane</keyword>
<evidence type="ECO:0000313" key="2">
    <source>
        <dbReference type="EMBL" id="CAK9103105.1"/>
    </source>
</evidence>
<comment type="caution">
    <text evidence="2">The sequence shown here is derived from an EMBL/GenBank/DDBJ whole genome shotgun (WGS) entry which is preliminary data.</text>
</comment>
<evidence type="ECO:0000313" key="3">
    <source>
        <dbReference type="Proteomes" id="UP001642484"/>
    </source>
</evidence>
<evidence type="ECO:0000256" key="1">
    <source>
        <dbReference type="SAM" id="Phobius"/>
    </source>
</evidence>
<name>A0ABP0RUL0_9DINO</name>
<dbReference type="EMBL" id="CAXAMN010026461">
    <property type="protein sequence ID" value="CAK9103105.1"/>
    <property type="molecule type" value="Genomic_DNA"/>
</dbReference>
<feature type="transmembrane region" description="Helical" evidence="1">
    <location>
        <begin position="455"/>
        <end position="473"/>
    </location>
</feature>
<accession>A0ABP0RUL0</accession>
<keyword evidence="1" id="KW-0472">Membrane</keyword>
<feature type="transmembrane region" description="Helical" evidence="1">
    <location>
        <begin position="479"/>
        <end position="498"/>
    </location>
</feature>
<feature type="transmembrane region" description="Helical" evidence="1">
    <location>
        <begin position="105"/>
        <end position="129"/>
    </location>
</feature>
<feature type="transmembrane region" description="Helical" evidence="1">
    <location>
        <begin position="232"/>
        <end position="261"/>
    </location>
</feature>
<dbReference type="Proteomes" id="UP001642484">
    <property type="component" value="Unassembled WGS sequence"/>
</dbReference>
<feature type="transmembrane region" description="Helical" evidence="1">
    <location>
        <begin position="144"/>
        <end position="163"/>
    </location>
</feature>
<organism evidence="2 3">
    <name type="scientific">Durusdinium trenchii</name>
    <dbReference type="NCBI Taxonomy" id="1381693"/>
    <lineage>
        <taxon>Eukaryota</taxon>
        <taxon>Sar</taxon>
        <taxon>Alveolata</taxon>
        <taxon>Dinophyceae</taxon>
        <taxon>Suessiales</taxon>
        <taxon>Symbiodiniaceae</taxon>
        <taxon>Durusdinium</taxon>
    </lineage>
</organism>